<evidence type="ECO:0000256" key="1">
    <source>
        <dbReference type="SAM" id="MobiDB-lite"/>
    </source>
</evidence>
<accession>A0A6U3F1P4</accession>
<name>A0A6U3F1P4_9CHLO</name>
<sequence>MLRATLRRRSARDRDLGGQLWAHPHRAATPASLQAWCPAGETGRVGAGTLTLDASDASDGGARAELGYSRAAVASTDGGEARPRLTAVELGGAHLRGPRAGNFGFAASCVARPRPLGRRGEVGGGLGTATGNQFTTGARRRRRRCSNKRVSQQIRRGRPKFWIFLQASSDEIRQRGRASVLRFRRRRWFPDDLKRKTRNATIKIVWVFPRGEM</sequence>
<reference evidence="3" key="1">
    <citation type="submission" date="2021-01" db="EMBL/GenBank/DDBJ databases">
        <authorList>
            <person name="Corre E."/>
            <person name="Pelletier E."/>
            <person name="Niang G."/>
            <person name="Scheremetjew M."/>
            <person name="Finn R."/>
            <person name="Kale V."/>
            <person name="Holt S."/>
            <person name="Cochrane G."/>
            <person name="Meng A."/>
            <person name="Brown T."/>
            <person name="Cohen L."/>
        </authorList>
    </citation>
    <scope>NUCLEOTIDE SEQUENCE</scope>
    <source>
        <strain evidence="3">SL-175</strain>
    </source>
</reference>
<dbReference type="AlphaFoldDB" id="A0A6U3F1P4"/>
<feature type="compositionally biased region" description="Basic residues" evidence="1">
    <location>
        <begin position="138"/>
        <end position="147"/>
    </location>
</feature>
<gene>
    <name evidence="2" type="ORF">MANT1106_LOCUS3820</name>
    <name evidence="3" type="ORF">MANT1106_LOCUS3821</name>
</gene>
<protein>
    <submittedName>
        <fullName evidence="3">Uncharacterized protein</fullName>
    </submittedName>
</protein>
<evidence type="ECO:0000313" key="2">
    <source>
        <dbReference type="EMBL" id="CAD8701138.1"/>
    </source>
</evidence>
<organism evidence="3">
    <name type="scientific">Mantoniella antarctica</name>
    <dbReference type="NCBI Taxonomy" id="81844"/>
    <lineage>
        <taxon>Eukaryota</taxon>
        <taxon>Viridiplantae</taxon>
        <taxon>Chlorophyta</taxon>
        <taxon>Mamiellophyceae</taxon>
        <taxon>Mamiellales</taxon>
        <taxon>Mamiellaceae</taxon>
        <taxon>Mantoniella</taxon>
    </lineage>
</organism>
<feature type="region of interest" description="Disordered" evidence="1">
    <location>
        <begin position="120"/>
        <end position="151"/>
    </location>
</feature>
<evidence type="ECO:0000313" key="3">
    <source>
        <dbReference type="EMBL" id="CAD8701139.1"/>
    </source>
</evidence>
<dbReference type="EMBL" id="HBFC01006800">
    <property type="protein sequence ID" value="CAD8701138.1"/>
    <property type="molecule type" value="Transcribed_RNA"/>
</dbReference>
<dbReference type="EMBL" id="HBFC01006801">
    <property type="protein sequence ID" value="CAD8701139.1"/>
    <property type="molecule type" value="Transcribed_RNA"/>
</dbReference>
<proteinExistence type="predicted"/>